<keyword evidence="7" id="KW-0456">Lyase</keyword>
<evidence type="ECO:0000313" key="14">
    <source>
        <dbReference type="EMBL" id="CAD8461358.1"/>
    </source>
</evidence>
<dbReference type="Gene3D" id="3.30.310.40">
    <property type="match status" value="1"/>
</dbReference>
<dbReference type="SMART" id="SM00478">
    <property type="entry name" value="ENDO3c"/>
    <property type="match status" value="1"/>
</dbReference>
<dbReference type="AlphaFoldDB" id="A0A7S0H835"/>
<keyword evidence="10" id="KW-0326">Glycosidase</keyword>
<keyword evidence="8" id="KW-0539">Nucleus</keyword>
<feature type="compositionally biased region" description="Basic and acidic residues" evidence="12">
    <location>
        <begin position="353"/>
        <end position="362"/>
    </location>
</feature>
<dbReference type="GO" id="GO:0003684">
    <property type="term" value="F:damaged DNA binding"/>
    <property type="evidence" value="ECO:0007669"/>
    <property type="project" value="InterPro"/>
</dbReference>
<feature type="region of interest" description="Disordered" evidence="12">
    <location>
        <begin position="330"/>
        <end position="424"/>
    </location>
</feature>
<dbReference type="Pfam" id="PF07934">
    <property type="entry name" value="OGG_N"/>
    <property type="match status" value="1"/>
</dbReference>
<evidence type="ECO:0000256" key="1">
    <source>
        <dbReference type="ARBA" id="ARBA00004123"/>
    </source>
</evidence>
<dbReference type="GO" id="GO:0005634">
    <property type="term" value="C:nucleus"/>
    <property type="evidence" value="ECO:0007669"/>
    <property type="project" value="UniProtKB-SubCell"/>
</dbReference>
<evidence type="ECO:0000256" key="5">
    <source>
        <dbReference type="ARBA" id="ARBA00022801"/>
    </source>
</evidence>
<evidence type="ECO:0000256" key="11">
    <source>
        <dbReference type="ARBA" id="ARBA00044632"/>
    </source>
</evidence>
<evidence type="ECO:0000256" key="12">
    <source>
        <dbReference type="SAM" id="MobiDB-lite"/>
    </source>
</evidence>
<name>A0A7S0H835_9EUKA</name>
<keyword evidence="4" id="KW-0227">DNA damage</keyword>
<evidence type="ECO:0000259" key="13">
    <source>
        <dbReference type="SMART" id="SM00478"/>
    </source>
</evidence>
<sequence length="437" mass="49478">MSTKWRSLQAPSSELRLEVTLENGQAFGWNQDTEAGGVWHGVVRDRVVTLREVDNDVLYRVIPHLGEAEATEEFHKYLCQYFSLHDPDLSLDKLSREWISREPERLGLIVGHLKGMRLLRQDPLECTISFICSSNNNIKRIKLMLGYLRRYYGKRLDSPGGEVAGDLGFAEGEWYEFPSLEALCRVEEKHLRELGFGYRAKYVVGAAKLIAEKGGTQWLLGLRKLSPGEVREQLIQLPGVGPKVADCIALFSLDQLGCVPVDTHVWQLVQREYKHLVGSSKTVTKKVYENITAFFQETFGRHCGWAHSFLFTAELPHFLHRLPEHLRNRILSERKLKKKKPKRKSNKKNSQPKQEKGTKPAEQEAEQAGKSGVSIANNSDVKTPTKPVKNPANRRLNGGSKRFRSETKTGTGKKRKRTGAKRKGCEIAARQLALAQA</sequence>
<dbReference type="GO" id="GO:0006285">
    <property type="term" value="P:base-excision repair, AP site formation"/>
    <property type="evidence" value="ECO:0007669"/>
    <property type="project" value="TreeGrafter"/>
</dbReference>
<evidence type="ECO:0000256" key="6">
    <source>
        <dbReference type="ARBA" id="ARBA00023204"/>
    </source>
</evidence>
<dbReference type="Gene3D" id="1.10.340.30">
    <property type="entry name" value="Hypothetical protein, domain 2"/>
    <property type="match status" value="1"/>
</dbReference>
<dbReference type="InterPro" id="IPR052054">
    <property type="entry name" value="Oxidative_DNA_repair_enzyme"/>
</dbReference>
<evidence type="ECO:0000256" key="7">
    <source>
        <dbReference type="ARBA" id="ARBA00023239"/>
    </source>
</evidence>
<keyword evidence="5" id="KW-0378">Hydrolase</keyword>
<dbReference type="EC" id="4.2.99.18" evidence="3"/>
<dbReference type="CDD" id="cd00056">
    <property type="entry name" value="ENDO3c"/>
    <property type="match status" value="1"/>
</dbReference>
<reference evidence="14" key="1">
    <citation type="submission" date="2021-01" db="EMBL/GenBank/DDBJ databases">
        <authorList>
            <person name="Corre E."/>
            <person name="Pelletier E."/>
            <person name="Niang G."/>
            <person name="Scheremetjew M."/>
            <person name="Finn R."/>
            <person name="Kale V."/>
            <person name="Holt S."/>
            <person name="Cochrane G."/>
            <person name="Meng A."/>
            <person name="Brown T."/>
            <person name="Cohen L."/>
        </authorList>
    </citation>
    <scope>NUCLEOTIDE SEQUENCE</scope>
    <source>
        <strain evidence="14">CCMP2058</strain>
    </source>
</reference>
<evidence type="ECO:0000256" key="8">
    <source>
        <dbReference type="ARBA" id="ARBA00023242"/>
    </source>
</evidence>
<dbReference type="Pfam" id="PF00730">
    <property type="entry name" value="HhH-GPD"/>
    <property type="match status" value="1"/>
</dbReference>
<dbReference type="InterPro" id="IPR012904">
    <property type="entry name" value="OGG_N"/>
</dbReference>
<feature type="compositionally biased region" description="Basic residues" evidence="12">
    <location>
        <begin position="411"/>
        <end position="422"/>
    </location>
</feature>
<comment type="catalytic activity">
    <reaction evidence="11">
        <text>2'-deoxyribonucleotide-(2'-deoxyribose 5'-phosphate)-2'-deoxyribonucleotide-DNA = a 3'-end 2'-deoxyribonucleotide-(2,3-dehydro-2,3-deoxyribose 5'-phosphate)-DNA + a 5'-end 5'-phospho-2'-deoxyribonucleoside-DNA + H(+)</text>
        <dbReference type="Rhea" id="RHEA:66592"/>
        <dbReference type="Rhea" id="RHEA-COMP:13180"/>
        <dbReference type="Rhea" id="RHEA-COMP:16897"/>
        <dbReference type="Rhea" id="RHEA-COMP:17067"/>
        <dbReference type="ChEBI" id="CHEBI:15378"/>
        <dbReference type="ChEBI" id="CHEBI:136412"/>
        <dbReference type="ChEBI" id="CHEBI:157695"/>
        <dbReference type="ChEBI" id="CHEBI:167181"/>
        <dbReference type="EC" id="4.2.99.18"/>
    </reaction>
</comment>
<dbReference type="FunFam" id="1.10.1670.10:FF:000005">
    <property type="entry name" value="N-glycosylase/DNA lyase OGG1"/>
    <property type="match status" value="1"/>
</dbReference>
<gene>
    <name evidence="14" type="ORF">LAMO00422_LOCUS20318</name>
</gene>
<dbReference type="SUPFAM" id="SSF48150">
    <property type="entry name" value="DNA-glycosylase"/>
    <property type="match status" value="1"/>
</dbReference>
<dbReference type="GO" id="GO:0006289">
    <property type="term" value="P:nucleotide-excision repair"/>
    <property type="evidence" value="ECO:0007669"/>
    <property type="project" value="InterPro"/>
</dbReference>
<organism evidence="14">
    <name type="scientific">Amorphochlora amoebiformis</name>
    <dbReference type="NCBI Taxonomy" id="1561963"/>
    <lineage>
        <taxon>Eukaryota</taxon>
        <taxon>Sar</taxon>
        <taxon>Rhizaria</taxon>
        <taxon>Cercozoa</taxon>
        <taxon>Chlorarachniophyceae</taxon>
        <taxon>Amorphochlora</taxon>
    </lineage>
</organism>
<comment type="similarity">
    <text evidence="2">Belongs to the type-1 OGG1 family.</text>
</comment>
<dbReference type="EMBL" id="HBEM01029809">
    <property type="protein sequence ID" value="CAD8461358.1"/>
    <property type="molecule type" value="Transcribed_RNA"/>
</dbReference>
<protein>
    <recommendedName>
        <fullName evidence="3">DNA-(apurinic or apyrimidinic site) lyase</fullName>
        <ecNumber evidence="3">4.2.99.18</ecNumber>
    </recommendedName>
</protein>
<dbReference type="Gene3D" id="1.10.1670.10">
    <property type="entry name" value="Helix-hairpin-Helix base-excision DNA repair enzymes (C-terminal)"/>
    <property type="match status" value="1"/>
</dbReference>
<feature type="domain" description="HhH-GPD" evidence="13">
    <location>
        <begin position="132"/>
        <end position="315"/>
    </location>
</feature>
<dbReference type="InterPro" id="IPR011257">
    <property type="entry name" value="DNA_glycosylase"/>
</dbReference>
<accession>A0A7S0H835</accession>
<dbReference type="GO" id="GO:0140078">
    <property type="term" value="F:class I DNA-(apurinic or apyrimidinic site) endonuclease activity"/>
    <property type="evidence" value="ECO:0007669"/>
    <property type="project" value="UniProtKB-EC"/>
</dbReference>
<feature type="compositionally biased region" description="Basic residues" evidence="12">
    <location>
        <begin position="335"/>
        <end position="347"/>
    </location>
</feature>
<comment type="subcellular location">
    <subcellularLocation>
        <location evidence="1">Nucleus</location>
    </subcellularLocation>
</comment>
<dbReference type="SUPFAM" id="SSF55945">
    <property type="entry name" value="TATA-box binding protein-like"/>
    <property type="match status" value="1"/>
</dbReference>
<evidence type="ECO:0000256" key="9">
    <source>
        <dbReference type="ARBA" id="ARBA00023268"/>
    </source>
</evidence>
<dbReference type="PANTHER" id="PTHR10242:SF2">
    <property type="entry name" value="N-GLYCOSYLASE_DNA LYASE"/>
    <property type="match status" value="1"/>
</dbReference>
<keyword evidence="6" id="KW-0234">DNA repair</keyword>
<evidence type="ECO:0000256" key="2">
    <source>
        <dbReference type="ARBA" id="ARBA00010679"/>
    </source>
</evidence>
<evidence type="ECO:0000256" key="10">
    <source>
        <dbReference type="ARBA" id="ARBA00023295"/>
    </source>
</evidence>
<proteinExistence type="inferred from homology"/>
<keyword evidence="9" id="KW-0511">Multifunctional enzyme</keyword>
<dbReference type="InterPro" id="IPR023170">
    <property type="entry name" value="HhH_base_excis_C"/>
</dbReference>
<evidence type="ECO:0000256" key="4">
    <source>
        <dbReference type="ARBA" id="ARBA00022763"/>
    </source>
</evidence>
<dbReference type="PANTHER" id="PTHR10242">
    <property type="entry name" value="8-OXOGUANINE DNA GLYCOSYLASE"/>
    <property type="match status" value="1"/>
</dbReference>
<dbReference type="InterPro" id="IPR003265">
    <property type="entry name" value="HhH-GPD_domain"/>
</dbReference>
<evidence type="ECO:0000256" key="3">
    <source>
        <dbReference type="ARBA" id="ARBA00012720"/>
    </source>
</evidence>
<dbReference type="GO" id="GO:0034039">
    <property type="term" value="F:8-oxo-7,8-dihydroguanine DNA N-glycosylase activity"/>
    <property type="evidence" value="ECO:0007669"/>
    <property type="project" value="TreeGrafter"/>
</dbReference>